<dbReference type="AlphaFoldDB" id="A0A2J6TJT8"/>
<reference evidence="2 3" key="1">
    <citation type="submission" date="2016-04" db="EMBL/GenBank/DDBJ databases">
        <title>A degradative enzymes factory behind the ericoid mycorrhizal symbiosis.</title>
        <authorList>
            <consortium name="DOE Joint Genome Institute"/>
            <person name="Martino E."/>
            <person name="Morin E."/>
            <person name="Grelet G."/>
            <person name="Kuo A."/>
            <person name="Kohler A."/>
            <person name="Daghino S."/>
            <person name="Barry K."/>
            <person name="Choi C."/>
            <person name="Cichocki N."/>
            <person name="Clum A."/>
            <person name="Copeland A."/>
            <person name="Hainaut M."/>
            <person name="Haridas S."/>
            <person name="Labutti K."/>
            <person name="Lindquist E."/>
            <person name="Lipzen A."/>
            <person name="Khouja H.-R."/>
            <person name="Murat C."/>
            <person name="Ohm R."/>
            <person name="Olson A."/>
            <person name="Spatafora J."/>
            <person name="Veneault-Fourrey C."/>
            <person name="Henrissat B."/>
            <person name="Grigoriev I."/>
            <person name="Martin F."/>
            <person name="Perotto S."/>
        </authorList>
    </citation>
    <scope>NUCLEOTIDE SEQUENCE [LARGE SCALE GENOMIC DNA]</scope>
    <source>
        <strain evidence="2 3">E</strain>
    </source>
</reference>
<proteinExistence type="predicted"/>
<evidence type="ECO:0000256" key="1">
    <source>
        <dbReference type="SAM" id="MobiDB-lite"/>
    </source>
</evidence>
<feature type="region of interest" description="Disordered" evidence="1">
    <location>
        <begin position="128"/>
        <end position="161"/>
    </location>
</feature>
<feature type="compositionally biased region" description="Low complexity" evidence="1">
    <location>
        <begin position="394"/>
        <end position="415"/>
    </location>
</feature>
<feature type="region of interest" description="Disordered" evidence="1">
    <location>
        <begin position="1"/>
        <end position="24"/>
    </location>
</feature>
<dbReference type="Proteomes" id="UP000235371">
    <property type="component" value="Unassembled WGS sequence"/>
</dbReference>
<organism evidence="2 3">
    <name type="scientific">Hyaloscypha bicolor E</name>
    <dbReference type="NCBI Taxonomy" id="1095630"/>
    <lineage>
        <taxon>Eukaryota</taxon>
        <taxon>Fungi</taxon>
        <taxon>Dikarya</taxon>
        <taxon>Ascomycota</taxon>
        <taxon>Pezizomycotina</taxon>
        <taxon>Leotiomycetes</taxon>
        <taxon>Helotiales</taxon>
        <taxon>Hyaloscyphaceae</taxon>
        <taxon>Hyaloscypha</taxon>
        <taxon>Hyaloscypha bicolor</taxon>
    </lineage>
</organism>
<dbReference type="RefSeq" id="XP_024740191.1">
    <property type="nucleotide sequence ID" value="XM_024871966.1"/>
</dbReference>
<evidence type="ECO:0000313" key="2">
    <source>
        <dbReference type="EMBL" id="PMD63287.1"/>
    </source>
</evidence>
<keyword evidence="3" id="KW-1185">Reference proteome</keyword>
<name>A0A2J6TJT8_9HELO</name>
<gene>
    <name evidence="2" type="ORF">K444DRAFT_331473</name>
</gene>
<accession>A0A2J6TJT8</accession>
<feature type="region of interest" description="Disordered" evidence="1">
    <location>
        <begin position="302"/>
        <end position="433"/>
    </location>
</feature>
<feature type="compositionally biased region" description="Basic and acidic residues" evidence="1">
    <location>
        <begin position="307"/>
        <end position="327"/>
    </location>
</feature>
<dbReference type="GeneID" id="36580048"/>
<feature type="region of interest" description="Disordered" evidence="1">
    <location>
        <begin position="200"/>
        <end position="235"/>
    </location>
</feature>
<protein>
    <submittedName>
        <fullName evidence="2">Uncharacterized protein</fullName>
    </submittedName>
</protein>
<feature type="region of interest" description="Disordered" evidence="1">
    <location>
        <begin position="52"/>
        <end position="72"/>
    </location>
</feature>
<evidence type="ECO:0000313" key="3">
    <source>
        <dbReference type="Proteomes" id="UP000235371"/>
    </source>
</evidence>
<dbReference type="EMBL" id="KZ613782">
    <property type="protein sequence ID" value="PMD63287.1"/>
    <property type="molecule type" value="Genomic_DNA"/>
</dbReference>
<dbReference type="InParanoid" id="A0A2J6TJT8"/>
<sequence length="433" mass="45503">MQLVVAQGNSGEMPDREEEDDGTDGALVLYRGDIALGDRSGNEERGVVPAVLGDVSSSMQPPDSNEPGVWSDYEDVESVVDGTRSGNCTPRAGTPAPGRSAIDSHLSTLLQQETLSDRDRFVLQSNVSHRGGRGRGFHSAPQGLGRTEDPQGHTDFGLGDTGNFFPLAGSANATPIGGAGSQEDSDVCGYFPHGPVLPNPSRHEEKVHGHFPHGPVLPNPGQNKKASGHLPQGQQLDQPQFETARKPQYDIGETVDYIVRQRNAALEADKQKAANNIEAASLKLMLDTSMTPDARNAFLAFMGKGGSSERSDFRRERSPLGSRDSRQQVEPSQRRSASPPLEPQRSSGNRGGVFLSEFPGRGRGNRSAGNPNSGAGNHRILPEFPGRGGRGDRSAGNPNSGAGNNANAGPANGAGSATGGGGASNPHPPTDRH</sequence>
<dbReference type="STRING" id="1095630.A0A2J6TJT8"/>